<dbReference type="Gene3D" id="1.25.10.10">
    <property type="entry name" value="Leucine-rich Repeat Variant"/>
    <property type="match status" value="1"/>
</dbReference>
<feature type="compositionally biased region" description="Low complexity" evidence="2">
    <location>
        <begin position="419"/>
        <end position="428"/>
    </location>
</feature>
<feature type="compositionally biased region" description="Basic and acidic residues" evidence="2">
    <location>
        <begin position="852"/>
        <end position="866"/>
    </location>
</feature>
<dbReference type="PANTHER" id="PTHR45857">
    <property type="entry name" value="FORMIN-LIKE PROTEIN"/>
    <property type="match status" value="1"/>
</dbReference>
<feature type="compositionally biased region" description="Basic and acidic residues" evidence="2">
    <location>
        <begin position="571"/>
        <end position="588"/>
    </location>
</feature>
<feature type="region of interest" description="Disordered" evidence="2">
    <location>
        <begin position="478"/>
        <end position="866"/>
    </location>
</feature>
<dbReference type="EMBL" id="CAXKWB010050350">
    <property type="protein sequence ID" value="CAL4169668.1"/>
    <property type="molecule type" value="Genomic_DNA"/>
</dbReference>
<dbReference type="SMART" id="SM01140">
    <property type="entry name" value="Drf_GBD"/>
    <property type="match status" value="1"/>
</dbReference>
<evidence type="ECO:0000256" key="2">
    <source>
        <dbReference type="SAM" id="MobiDB-lite"/>
    </source>
</evidence>
<dbReference type="GO" id="GO:0005829">
    <property type="term" value="C:cytosol"/>
    <property type="evidence" value="ECO:0007669"/>
    <property type="project" value="TreeGrafter"/>
</dbReference>
<feature type="compositionally biased region" description="Basic and acidic residues" evidence="2">
    <location>
        <begin position="98"/>
        <end position="109"/>
    </location>
</feature>
<dbReference type="PANTHER" id="PTHR45857:SF9">
    <property type="entry name" value="MULTIPLE WING HAIRS, ISOFORM C"/>
    <property type="match status" value="1"/>
</dbReference>
<feature type="compositionally biased region" description="Low complexity" evidence="2">
    <location>
        <begin position="709"/>
        <end position="731"/>
    </location>
</feature>
<feature type="compositionally biased region" description="Polar residues" evidence="2">
    <location>
        <begin position="499"/>
        <end position="513"/>
    </location>
</feature>
<feature type="compositionally biased region" description="Polar residues" evidence="2">
    <location>
        <begin position="1332"/>
        <end position="1345"/>
    </location>
</feature>
<feature type="compositionally biased region" description="Polar residues" evidence="2">
    <location>
        <begin position="1081"/>
        <end position="1094"/>
    </location>
</feature>
<accession>A0AAV2S6U7</accession>
<keyword evidence="1" id="KW-0175">Coiled coil</keyword>
<feature type="region of interest" description="Disordered" evidence="2">
    <location>
        <begin position="82"/>
        <end position="114"/>
    </location>
</feature>
<feature type="region of interest" description="Disordered" evidence="2">
    <location>
        <begin position="1061"/>
        <end position="1099"/>
    </location>
</feature>
<feature type="coiled-coil region" evidence="1">
    <location>
        <begin position="340"/>
        <end position="384"/>
    </location>
</feature>
<comment type="caution">
    <text evidence="4">The sequence shown here is derived from an EMBL/GenBank/DDBJ whole genome shotgun (WGS) entry which is preliminary data.</text>
</comment>
<reference evidence="4 5" key="1">
    <citation type="submission" date="2024-05" db="EMBL/GenBank/DDBJ databases">
        <authorList>
            <person name="Wallberg A."/>
        </authorList>
    </citation>
    <scope>NUCLEOTIDE SEQUENCE [LARGE SCALE GENOMIC DNA]</scope>
</reference>
<feature type="region of interest" description="Disordered" evidence="2">
    <location>
        <begin position="1297"/>
        <end position="1358"/>
    </location>
</feature>
<feature type="compositionally biased region" description="Low complexity" evidence="2">
    <location>
        <begin position="484"/>
        <end position="498"/>
    </location>
</feature>
<dbReference type="Proteomes" id="UP001497623">
    <property type="component" value="Unassembled WGS sequence"/>
</dbReference>
<dbReference type="GO" id="GO:0008360">
    <property type="term" value="P:regulation of cell shape"/>
    <property type="evidence" value="ECO:0007669"/>
    <property type="project" value="TreeGrafter"/>
</dbReference>
<dbReference type="PROSITE" id="PS51232">
    <property type="entry name" value="GBD_FH3"/>
    <property type="match status" value="1"/>
</dbReference>
<evidence type="ECO:0000259" key="3">
    <source>
        <dbReference type="PROSITE" id="PS51232"/>
    </source>
</evidence>
<dbReference type="InterPro" id="IPR014768">
    <property type="entry name" value="GBD/FH3_dom"/>
</dbReference>
<dbReference type="GO" id="GO:0051015">
    <property type="term" value="F:actin filament binding"/>
    <property type="evidence" value="ECO:0007669"/>
    <property type="project" value="TreeGrafter"/>
</dbReference>
<dbReference type="InterPro" id="IPR011989">
    <property type="entry name" value="ARM-like"/>
</dbReference>
<evidence type="ECO:0000256" key="1">
    <source>
        <dbReference type="SAM" id="Coils"/>
    </source>
</evidence>
<dbReference type="InterPro" id="IPR016024">
    <property type="entry name" value="ARM-type_fold"/>
</dbReference>
<feature type="compositionally biased region" description="Polar residues" evidence="2">
    <location>
        <begin position="526"/>
        <end position="551"/>
    </location>
</feature>
<dbReference type="InterPro" id="IPR010473">
    <property type="entry name" value="GTPase-bd"/>
</dbReference>
<feature type="region of interest" description="Disordered" evidence="2">
    <location>
        <begin position="408"/>
        <end position="444"/>
    </location>
</feature>
<proteinExistence type="predicted"/>
<feature type="compositionally biased region" description="Polar residues" evidence="2">
    <location>
        <begin position="1015"/>
        <end position="1025"/>
    </location>
</feature>
<organism evidence="4 5">
    <name type="scientific">Meganyctiphanes norvegica</name>
    <name type="common">Northern krill</name>
    <name type="synonym">Thysanopoda norvegica</name>
    <dbReference type="NCBI Taxonomy" id="48144"/>
    <lineage>
        <taxon>Eukaryota</taxon>
        <taxon>Metazoa</taxon>
        <taxon>Ecdysozoa</taxon>
        <taxon>Arthropoda</taxon>
        <taxon>Crustacea</taxon>
        <taxon>Multicrustacea</taxon>
        <taxon>Malacostraca</taxon>
        <taxon>Eumalacostraca</taxon>
        <taxon>Eucarida</taxon>
        <taxon>Euphausiacea</taxon>
        <taxon>Euphausiidae</taxon>
        <taxon>Meganyctiphanes</taxon>
    </lineage>
</organism>
<dbReference type="InterPro" id="IPR043592">
    <property type="entry name" value="FMNL_animal"/>
</dbReference>
<evidence type="ECO:0000313" key="4">
    <source>
        <dbReference type="EMBL" id="CAL4169668.1"/>
    </source>
</evidence>
<feature type="compositionally biased region" description="Low complexity" evidence="2">
    <location>
        <begin position="797"/>
        <end position="851"/>
    </location>
</feature>
<keyword evidence="5" id="KW-1185">Reference proteome</keyword>
<feature type="region of interest" description="Disordered" evidence="2">
    <location>
        <begin position="1014"/>
        <end position="1041"/>
    </location>
</feature>
<feature type="compositionally biased region" description="Low complexity" evidence="2">
    <location>
        <begin position="677"/>
        <end position="690"/>
    </location>
</feature>
<dbReference type="InterPro" id="IPR010472">
    <property type="entry name" value="FH3_dom"/>
</dbReference>
<sequence length="1358" mass="152773">MKMKDYCRIKMYLPSEDPPFKIPRRKKRKKDDSVEDEVELRISEDEGAVEAEDATLPQPHHRPPIYNTEDYTTALAKYARAHNLYMPDPPKDKKGRSRDKEKGGSREATPEMSLKQFSSLPELLKRLRDDLKMSYLSFVKELVGDPNDCVTLLLDVLKMVQLAQTDLNGSASSREQQAALRRALIDEHECLSCLRYCLRCSDAALKLAHYHPGLYTLAVATMSNLARSRTLALQLLTRSCQTNTAGHRQVIEALATLRLRFSEPVRCKFLVSMMNSHPYNNFQVWALRFLNALVSSAGGPRAKIYIQEELAEAGFDPQSLKKSIERSGSDSLGQTALQELQKWNRQYVDVEALEDELRDARASNSHLQEELQKLRQANMKLLEENILLKTVGREVEERSAALQRRLEANGLPAAPSPVPSTTDSDLSSLNTFRNTHHSSASPSRNQRFIASSICESVSSSQDERSISPVLWNVEPVHRSKSSEVLKGSSSKSSSGESSQASTRPNSVSVTPTKSISGRQSSSASSTPEPRTSKSSSGYVSPIRSRTASPITNGDFIVESSHISAHTKRSPSTRDNDHRRHIVEDRYNEHMPMNDINMTFHKEIKPPIGQRHHSPRSPSPPEESHEPMKKSRSGSRLRQQVPDEPPPLNIPQVHGKEMKHKNHSSTHSNESSSERSRNNSTSQTSSATQTPSPQPSTPSTLKRKAPRPPSSKSASSMSSSTSSLSSSSSATSSGGGGERKEIKDPEYMNVPRRDSSIDKMTRSSDDNDLDYERDVVVYEAITVANDRFFLDKTNTQDSRGSGKSQSSTESQNSSNKSSSNKSSSSSRSNNSKSTSSKSSSSKNHSNKANSNKANDRGDDNNNKDVLDDGINVKESVRHYENLVVMSDQNGKEIRIEGNNSEIDNDDRKVIKQLRNERRDLHEGVSDRDVEAVMNGFENVIRSAESSLSIASQETVKENPLLDRRFEDRASPEHQITEEIEIVPTRLPQLPARPRSQNSQGGNLSDPVLYLEFESPAETSDTESLLRSGQPLPSPRTMETESTKSFGFIRPERSLRRRETFTDKSINAQESRGSRGVRRSESFQMGNNNDYNSHRSYSPRRRGSMELLVQGEEREVHINGKTYTRYTPHEVERRNRKNELLTRELNRQKINRSMEDRLDQWFENQGDTEWTLKWKYPEIDENPEYNNENENRRKNDNKSPTRKENNRKSKSKRPESKSPNRLLEEISHSPMYADIPGPPAKPSRTGKPKKFTNAEISAFNGFKNPNGFRESDYGPNFMLNKPNSRLAGEYSEYADYGGRDYPLPHSRNGREKSSSRRRSELIDPAIPSPDYSATPVNTMSTIANGKSPSKHILDMPSGLY</sequence>
<dbReference type="GO" id="GO:0016477">
    <property type="term" value="P:cell migration"/>
    <property type="evidence" value="ECO:0007669"/>
    <property type="project" value="TreeGrafter"/>
</dbReference>
<evidence type="ECO:0000313" key="5">
    <source>
        <dbReference type="Proteomes" id="UP001497623"/>
    </source>
</evidence>
<feature type="compositionally biased region" description="Low complexity" evidence="2">
    <location>
        <begin position="514"/>
        <end position="525"/>
    </location>
</feature>
<feature type="compositionally biased region" description="Polar residues" evidence="2">
    <location>
        <begin position="429"/>
        <end position="444"/>
    </location>
</feature>
<name>A0AAV2S6U7_MEGNR</name>
<feature type="domain" description="GBD/FH3" evidence="3">
    <location>
        <begin position="27"/>
        <end position="448"/>
    </location>
</feature>
<gene>
    <name evidence="4" type="ORF">MNOR_LOCUS33905</name>
</gene>
<dbReference type="GO" id="GO:0030866">
    <property type="term" value="P:cortical actin cytoskeleton organization"/>
    <property type="evidence" value="ECO:0007669"/>
    <property type="project" value="TreeGrafter"/>
</dbReference>
<feature type="compositionally biased region" description="Basic and acidic residues" evidence="2">
    <location>
        <begin position="1306"/>
        <end position="1319"/>
    </location>
</feature>
<dbReference type="SMART" id="SM01139">
    <property type="entry name" value="Drf_FH3"/>
    <property type="match status" value="1"/>
</dbReference>
<dbReference type="GO" id="GO:0031267">
    <property type="term" value="F:small GTPase binding"/>
    <property type="evidence" value="ECO:0007669"/>
    <property type="project" value="InterPro"/>
</dbReference>
<feature type="region of interest" description="Disordered" evidence="2">
    <location>
        <begin position="1179"/>
        <end position="1247"/>
    </location>
</feature>
<feature type="compositionally biased region" description="Basic and acidic residues" evidence="2">
    <location>
        <begin position="1187"/>
        <end position="1225"/>
    </location>
</feature>
<feature type="compositionally biased region" description="Basic and acidic residues" evidence="2">
    <location>
        <begin position="736"/>
        <end position="775"/>
    </location>
</feature>
<feature type="region of interest" description="Disordered" evidence="2">
    <location>
        <begin position="1"/>
        <end position="66"/>
    </location>
</feature>
<dbReference type="SUPFAM" id="SSF48371">
    <property type="entry name" value="ARM repeat"/>
    <property type="match status" value="1"/>
</dbReference>
<protein>
    <recommendedName>
        <fullName evidence="3">GBD/FH3 domain-containing protein</fullName>
    </recommendedName>
</protein>